<evidence type="ECO:0000313" key="12">
    <source>
        <dbReference type="EMBL" id="ACV69508.1"/>
    </source>
</evidence>
<comment type="catalytic activity">
    <reaction evidence="1">
        <text>a 4-O-methyl-thymidine in DNA + L-cysteinyl-[protein] = a thymidine in DNA + S-methyl-L-cysteinyl-[protein]</text>
        <dbReference type="Rhea" id="RHEA:53428"/>
        <dbReference type="Rhea" id="RHEA-COMP:10131"/>
        <dbReference type="Rhea" id="RHEA-COMP:10132"/>
        <dbReference type="Rhea" id="RHEA-COMP:13555"/>
        <dbReference type="Rhea" id="RHEA-COMP:13556"/>
        <dbReference type="ChEBI" id="CHEBI:29950"/>
        <dbReference type="ChEBI" id="CHEBI:82612"/>
        <dbReference type="ChEBI" id="CHEBI:137386"/>
        <dbReference type="ChEBI" id="CHEBI:137387"/>
        <dbReference type="EC" id="2.1.1.63"/>
    </reaction>
</comment>
<organism evidence="12 13">
    <name type="scientific">Desulfohalobium retbaense (strain ATCC 49708 / DSM 5692 / JCM 16813 / HR100)</name>
    <dbReference type="NCBI Taxonomy" id="485915"/>
    <lineage>
        <taxon>Bacteria</taxon>
        <taxon>Pseudomonadati</taxon>
        <taxon>Thermodesulfobacteriota</taxon>
        <taxon>Desulfovibrionia</taxon>
        <taxon>Desulfovibrionales</taxon>
        <taxon>Desulfohalobiaceae</taxon>
        <taxon>Desulfohalobium</taxon>
    </lineage>
</organism>
<keyword evidence="6" id="KW-0489">Methyltransferase</keyword>
<dbReference type="PROSITE" id="PS00374">
    <property type="entry name" value="MGMT"/>
    <property type="match status" value="1"/>
</dbReference>
<dbReference type="NCBIfam" id="TIGR00589">
    <property type="entry name" value="ogt"/>
    <property type="match status" value="1"/>
</dbReference>
<evidence type="ECO:0000256" key="10">
    <source>
        <dbReference type="ARBA" id="ARBA00049348"/>
    </source>
</evidence>
<dbReference type="RefSeq" id="WP_015752649.1">
    <property type="nucleotide sequence ID" value="NC_013223.1"/>
</dbReference>
<evidence type="ECO:0000259" key="11">
    <source>
        <dbReference type="Pfam" id="PF01035"/>
    </source>
</evidence>
<evidence type="ECO:0000256" key="8">
    <source>
        <dbReference type="ARBA" id="ARBA00022763"/>
    </source>
</evidence>
<dbReference type="EC" id="2.1.1.63" evidence="4"/>
<dbReference type="CDD" id="cd06445">
    <property type="entry name" value="ATase"/>
    <property type="match status" value="1"/>
</dbReference>
<dbReference type="Proteomes" id="UP000001052">
    <property type="component" value="Chromosome"/>
</dbReference>
<protein>
    <recommendedName>
        <fullName evidence="5">Methylated-DNA--protein-cysteine methyltransferase</fullName>
        <ecNumber evidence="4">2.1.1.63</ecNumber>
    </recommendedName>
</protein>
<comment type="function">
    <text evidence="2">Involved in the cellular defense against the biological effects of O6-methylguanine (O6-MeG) and O4-methylthymine (O4-MeT) in DNA. Repairs the methylated nucleobase in DNA by stoichiometrically transferring the methyl group to a cysteine residue in the enzyme. This is a suicide reaction: the enzyme is irreversibly inactivated.</text>
</comment>
<keyword evidence="13" id="KW-1185">Reference proteome</keyword>
<dbReference type="eggNOG" id="COG0350">
    <property type="taxonomic scope" value="Bacteria"/>
</dbReference>
<evidence type="ECO:0000256" key="1">
    <source>
        <dbReference type="ARBA" id="ARBA00001286"/>
    </source>
</evidence>
<dbReference type="InterPro" id="IPR036388">
    <property type="entry name" value="WH-like_DNA-bd_sf"/>
</dbReference>
<evidence type="ECO:0000256" key="6">
    <source>
        <dbReference type="ARBA" id="ARBA00022603"/>
    </source>
</evidence>
<evidence type="ECO:0000256" key="5">
    <source>
        <dbReference type="ARBA" id="ARBA00015377"/>
    </source>
</evidence>
<comment type="catalytic activity">
    <reaction evidence="10">
        <text>a 6-O-methyl-2'-deoxyguanosine in DNA + L-cysteinyl-[protein] = S-methyl-L-cysteinyl-[protein] + a 2'-deoxyguanosine in DNA</text>
        <dbReference type="Rhea" id="RHEA:24000"/>
        <dbReference type="Rhea" id="RHEA-COMP:10131"/>
        <dbReference type="Rhea" id="RHEA-COMP:10132"/>
        <dbReference type="Rhea" id="RHEA-COMP:11367"/>
        <dbReference type="Rhea" id="RHEA-COMP:11368"/>
        <dbReference type="ChEBI" id="CHEBI:29950"/>
        <dbReference type="ChEBI" id="CHEBI:82612"/>
        <dbReference type="ChEBI" id="CHEBI:85445"/>
        <dbReference type="ChEBI" id="CHEBI:85448"/>
        <dbReference type="EC" id="2.1.1.63"/>
    </reaction>
</comment>
<reference evidence="13" key="1">
    <citation type="submission" date="2009-09" db="EMBL/GenBank/DDBJ databases">
        <title>The complete chromosome of Desulfohalobium retbaense DSM 5692.</title>
        <authorList>
            <consortium name="US DOE Joint Genome Institute (JGI-PGF)"/>
            <person name="Lucas S."/>
            <person name="Copeland A."/>
            <person name="Lapidus A."/>
            <person name="Glavina del Rio T."/>
            <person name="Dalin E."/>
            <person name="Tice H."/>
            <person name="Bruce D."/>
            <person name="Goodwin L."/>
            <person name="Pitluck S."/>
            <person name="Kyrpides N."/>
            <person name="Mavromatis K."/>
            <person name="Ivanova N."/>
            <person name="Mikhailova N."/>
            <person name="Munk A.C."/>
            <person name="Brettin T."/>
            <person name="Detter J.C."/>
            <person name="Han C."/>
            <person name="Tapia R."/>
            <person name="Larimer F."/>
            <person name="Land M."/>
            <person name="Hauser L."/>
            <person name="Markowitz V."/>
            <person name="Cheng J.-F."/>
            <person name="Hugenholtz P."/>
            <person name="Woyke T."/>
            <person name="Wu D."/>
            <person name="Spring S."/>
            <person name="Klenk H.-P."/>
            <person name="Eisen J.A."/>
        </authorList>
    </citation>
    <scope>NUCLEOTIDE SEQUENCE [LARGE SCALE GENOMIC DNA]</scope>
    <source>
        <strain evidence="13">DSM 5692</strain>
    </source>
</reference>
<dbReference type="HOGENOM" id="CLU_000445_52_2_7"/>
<dbReference type="InterPro" id="IPR036217">
    <property type="entry name" value="MethylDNA_cys_MeTrfase_DNAb"/>
</dbReference>
<dbReference type="EMBL" id="CP001734">
    <property type="protein sequence ID" value="ACV69508.1"/>
    <property type="molecule type" value="Genomic_DNA"/>
</dbReference>
<sequence length="161" mass="17444">MSEPRLAGTEHLVTSPLALSCTWQEGRLTRIRLHIPAQGQRSSLLSEWGEVLLHSLETYADGKPTAWPALPLAWTTVPPFARTVLEALAQTVGWGEWTTYGGLAQACGRPKAARAVGRIMSCNPWPLVVPCHRVLGAGKQLGGFSSGLDQKRLLLGLENIL</sequence>
<dbReference type="PANTHER" id="PTHR46460:SF1">
    <property type="entry name" value="METHYLATED-DNA--PROTEIN-CYSTEINE METHYLTRANSFERASE"/>
    <property type="match status" value="1"/>
</dbReference>
<evidence type="ECO:0000256" key="4">
    <source>
        <dbReference type="ARBA" id="ARBA00011918"/>
    </source>
</evidence>
<gene>
    <name evidence="12" type="ordered locus">Dret_2224</name>
</gene>
<dbReference type="Gene3D" id="1.10.10.10">
    <property type="entry name" value="Winged helix-like DNA-binding domain superfamily/Winged helix DNA-binding domain"/>
    <property type="match status" value="1"/>
</dbReference>
<dbReference type="Pfam" id="PF01035">
    <property type="entry name" value="DNA_binding_1"/>
    <property type="match status" value="1"/>
</dbReference>
<evidence type="ECO:0000313" key="13">
    <source>
        <dbReference type="Proteomes" id="UP000001052"/>
    </source>
</evidence>
<evidence type="ECO:0000256" key="2">
    <source>
        <dbReference type="ARBA" id="ARBA00003317"/>
    </source>
</evidence>
<dbReference type="OrthoDB" id="9802228at2"/>
<dbReference type="FunFam" id="1.10.10.10:FF:000214">
    <property type="entry name" value="Methylated-DNA--protein-cysteine methyltransferase"/>
    <property type="match status" value="1"/>
</dbReference>
<keyword evidence="9" id="KW-0234">DNA repair</keyword>
<keyword evidence="7" id="KW-0808">Transferase</keyword>
<dbReference type="PROSITE" id="PS51257">
    <property type="entry name" value="PROKAR_LIPOPROTEIN"/>
    <property type="match status" value="1"/>
</dbReference>
<reference evidence="12 13" key="2">
    <citation type="journal article" date="2010" name="Stand. Genomic Sci.">
        <title>Complete genome sequence of Desulfohalobium retbaense type strain (HR(100)).</title>
        <authorList>
            <person name="Spring S."/>
            <person name="Nolan M."/>
            <person name="Lapidus A."/>
            <person name="Glavina Del Rio T."/>
            <person name="Copeland A."/>
            <person name="Tice H."/>
            <person name="Cheng J.F."/>
            <person name="Lucas S."/>
            <person name="Land M."/>
            <person name="Chen F."/>
            <person name="Bruce D."/>
            <person name="Goodwin L."/>
            <person name="Pitluck S."/>
            <person name="Ivanova N."/>
            <person name="Mavromatis K."/>
            <person name="Mikhailova N."/>
            <person name="Pati A."/>
            <person name="Chen A."/>
            <person name="Palaniappan K."/>
            <person name="Hauser L."/>
            <person name="Chang Y.J."/>
            <person name="Jeffries C.D."/>
            <person name="Munk C."/>
            <person name="Kiss H."/>
            <person name="Chain P."/>
            <person name="Han C."/>
            <person name="Brettin T."/>
            <person name="Detter J.C."/>
            <person name="Schuler E."/>
            <person name="Goker M."/>
            <person name="Rohde M."/>
            <person name="Bristow J."/>
            <person name="Eisen J.A."/>
            <person name="Markowitz V."/>
            <person name="Hugenholtz P."/>
            <person name="Kyrpides N.C."/>
            <person name="Klenk H.P."/>
        </authorList>
    </citation>
    <scope>NUCLEOTIDE SEQUENCE [LARGE SCALE GENOMIC DNA]</scope>
    <source>
        <strain evidence="12 13">DSM 5692</strain>
    </source>
</reference>
<dbReference type="AlphaFoldDB" id="C8X511"/>
<keyword evidence="8" id="KW-0227">DNA damage</keyword>
<name>C8X511_DESRD</name>
<dbReference type="GO" id="GO:0003908">
    <property type="term" value="F:methylated-DNA-[protein]-cysteine S-methyltransferase activity"/>
    <property type="evidence" value="ECO:0007669"/>
    <property type="project" value="UniProtKB-EC"/>
</dbReference>
<dbReference type="GO" id="GO:0032259">
    <property type="term" value="P:methylation"/>
    <property type="evidence" value="ECO:0007669"/>
    <property type="project" value="UniProtKB-KW"/>
</dbReference>
<feature type="domain" description="Methylated-DNA-[protein]-cysteine S-methyltransferase DNA binding" evidence="11">
    <location>
        <begin position="79"/>
        <end position="159"/>
    </location>
</feature>
<dbReference type="GO" id="GO:0006281">
    <property type="term" value="P:DNA repair"/>
    <property type="evidence" value="ECO:0007669"/>
    <property type="project" value="UniProtKB-KW"/>
</dbReference>
<dbReference type="InterPro" id="IPR014048">
    <property type="entry name" value="MethylDNA_cys_MeTrfase_DNA-bd"/>
</dbReference>
<evidence type="ECO:0000256" key="3">
    <source>
        <dbReference type="ARBA" id="ARBA00008711"/>
    </source>
</evidence>
<accession>C8X511</accession>
<evidence type="ECO:0000256" key="7">
    <source>
        <dbReference type="ARBA" id="ARBA00022679"/>
    </source>
</evidence>
<dbReference type="InterPro" id="IPR001497">
    <property type="entry name" value="MethylDNA_cys_MeTrfase_AS"/>
</dbReference>
<dbReference type="KEGG" id="drt:Dret_2224"/>
<proteinExistence type="inferred from homology"/>
<evidence type="ECO:0000256" key="9">
    <source>
        <dbReference type="ARBA" id="ARBA00023204"/>
    </source>
</evidence>
<dbReference type="STRING" id="485915.Dret_2224"/>
<dbReference type="PANTHER" id="PTHR46460">
    <property type="entry name" value="METHYLATED-DNA--PROTEIN-CYSTEINE METHYLTRANSFERASE"/>
    <property type="match status" value="1"/>
</dbReference>
<dbReference type="SUPFAM" id="SSF46767">
    <property type="entry name" value="Methylated DNA-protein cysteine methyltransferase, C-terminal domain"/>
    <property type="match status" value="1"/>
</dbReference>
<comment type="similarity">
    <text evidence="3">Belongs to the MGMT family.</text>
</comment>